<organism evidence="8 9">
    <name type="scientific">Natrinema soli</name>
    <dbReference type="NCBI Taxonomy" id="1930624"/>
    <lineage>
        <taxon>Archaea</taxon>
        <taxon>Methanobacteriati</taxon>
        <taxon>Methanobacteriota</taxon>
        <taxon>Stenosarchaea group</taxon>
        <taxon>Halobacteria</taxon>
        <taxon>Halobacteriales</taxon>
        <taxon>Natrialbaceae</taxon>
        <taxon>Natrinema</taxon>
    </lineage>
</organism>
<dbReference type="AlphaFoldDB" id="A0ABD5SJS4"/>
<keyword evidence="5" id="KW-0411">Iron-sulfur</keyword>
<dbReference type="SUPFAM" id="SSF140490">
    <property type="entry name" value="Nqo1C-terminal domain-like"/>
    <property type="match status" value="1"/>
</dbReference>
<gene>
    <name evidence="8" type="ORF">ACFQE6_09545</name>
</gene>
<dbReference type="InterPro" id="IPR037207">
    <property type="entry name" value="Nuop51_4Fe4S-bd_sf"/>
</dbReference>
<evidence type="ECO:0000256" key="2">
    <source>
        <dbReference type="ARBA" id="ARBA00022485"/>
    </source>
</evidence>
<keyword evidence="4" id="KW-0408">Iron</keyword>
<dbReference type="SUPFAM" id="SSF142984">
    <property type="entry name" value="Nqo1 middle domain-like"/>
    <property type="match status" value="1"/>
</dbReference>
<dbReference type="GO" id="GO:0046872">
    <property type="term" value="F:metal ion binding"/>
    <property type="evidence" value="ECO:0007669"/>
    <property type="project" value="UniProtKB-KW"/>
</dbReference>
<dbReference type="PANTHER" id="PTHR43578">
    <property type="entry name" value="NADH-QUINONE OXIDOREDUCTASE SUBUNIT F"/>
    <property type="match status" value="1"/>
</dbReference>
<evidence type="ECO:0000313" key="9">
    <source>
        <dbReference type="Proteomes" id="UP001596383"/>
    </source>
</evidence>
<keyword evidence="3" id="KW-0479">Metal-binding</keyword>
<sequence>MTAITTTDGPVIRISNFDPERDLSGSTTDTDSTVARVGSTGISAVEPLVTVTRGDQTAFYLQCSSERVAEVVSSVDETDDIAASDPDTVVDHQPDRTRFPSTRLPGLSTGVRGVLGACGWRRPTSPADHEAADGFNELDPRAVLAIGATLRGRGWGDLCHDDPLAETWKAVRGVDGEKVVVVNAHGNAADTLLLASAPFEVLEGAVAVAHTVDADQVVIYASADDEHAVWTVREAVKNYPDLTAEVDVVTGPAEYRAAEPTMAIEAIEGNHRLEARVNPPSLNEVGLHGQPALVHTPRTFAHLAVGLREGDVRDTRVVTVTGDVTSPATVEVPETETLDAVVDAVDITGEFKAAYVGGRFGGVSGDLDIGVGPEALADADLGTEGAVHVLTDDRCVVEFVGQRTQFAAEENCGRCVPCREGTTQLADLLRDVYDGEYNPDGIAELAEVMATSSICAFGVQAGRPARTAVTEFESEFKAHAKGQCPAGSCLETLET</sequence>
<dbReference type="SUPFAM" id="SSF142019">
    <property type="entry name" value="Nqo1 FMN-binding domain-like"/>
    <property type="match status" value="1"/>
</dbReference>
<feature type="region of interest" description="Disordered" evidence="6">
    <location>
        <begin position="1"/>
        <end position="34"/>
    </location>
</feature>
<dbReference type="Pfam" id="PF01512">
    <property type="entry name" value="Complex1_51K"/>
    <property type="match status" value="1"/>
</dbReference>
<dbReference type="InterPro" id="IPR037225">
    <property type="entry name" value="Nuo51_FMN-bd_sf"/>
</dbReference>
<dbReference type="Gene3D" id="3.40.50.11540">
    <property type="entry name" value="NADH-ubiquinone oxidoreductase 51kDa subunit"/>
    <property type="match status" value="1"/>
</dbReference>
<evidence type="ECO:0000256" key="1">
    <source>
        <dbReference type="ARBA" id="ARBA00007523"/>
    </source>
</evidence>
<dbReference type="Gene3D" id="1.20.1440.230">
    <property type="entry name" value="NADH-ubiquinone oxidoreductase 51kDa subunit, iron-sulphur binding domain"/>
    <property type="match status" value="1"/>
</dbReference>
<evidence type="ECO:0000256" key="6">
    <source>
        <dbReference type="SAM" id="MobiDB-lite"/>
    </source>
</evidence>
<accession>A0ABD5SJS4</accession>
<name>A0ABD5SJS4_9EURY</name>
<reference evidence="8 9" key="1">
    <citation type="journal article" date="2019" name="Int. J. Syst. Evol. Microbiol.">
        <title>The Global Catalogue of Microorganisms (GCM) 10K type strain sequencing project: providing services to taxonomists for standard genome sequencing and annotation.</title>
        <authorList>
            <consortium name="The Broad Institute Genomics Platform"/>
            <consortium name="The Broad Institute Genome Sequencing Center for Infectious Disease"/>
            <person name="Wu L."/>
            <person name="Ma J."/>
        </authorList>
    </citation>
    <scope>NUCLEOTIDE SEQUENCE [LARGE SCALE GENOMIC DNA]</scope>
    <source>
        <strain evidence="8 9">LMG 29247</strain>
    </source>
</reference>
<comment type="caution">
    <text evidence="8">The sequence shown here is derived from an EMBL/GenBank/DDBJ whole genome shotgun (WGS) entry which is preliminary data.</text>
</comment>
<dbReference type="EMBL" id="JBHSWV010000132">
    <property type="protein sequence ID" value="MFC6765232.1"/>
    <property type="molecule type" value="Genomic_DNA"/>
</dbReference>
<evidence type="ECO:0000256" key="3">
    <source>
        <dbReference type="ARBA" id="ARBA00022723"/>
    </source>
</evidence>
<feature type="region of interest" description="Disordered" evidence="6">
    <location>
        <begin position="82"/>
        <end position="104"/>
    </location>
</feature>
<keyword evidence="2" id="KW-0004">4Fe-4S</keyword>
<evidence type="ECO:0000256" key="4">
    <source>
        <dbReference type="ARBA" id="ARBA00023004"/>
    </source>
</evidence>
<dbReference type="Proteomes" id="UP001596383">
    <property type="component" value="Unassembled WGS sequence"/>
</dbReference>
<dbReference type="SMART" id="SM00928">
    <property type="entry name" value="NADH_4Fe-4S"/>
    <property type="match status" value="1"/>
</dbReference>
<dbReference type="InterPro" id="IPR019575">
    <property type="entry name" value="Nuop51_4Fe4S-bd"/>
</dbReference>
<protein>
    <submittedName>
        <fullName evidence="8">NADH-ubiquinone oxidoreductase-F iron-sulfur binding region domain-containing protein</fullName>
    </submittedName>
</protein>
<dbReference type="GO" id="GO:0051539">
    <property type="term" value="F:4 iron, 4 sulfur cluster binding"/>
    <property type="evidence" value="ECO:0007669"/>
    <property type="project" value="UniProtKB-KW"/>
</dbReference>
<evidence type="ECO:0000259" key="7">
    <source>
        <dbReference type="SMART" id="SM00928"/>
    </source>
</evidence>
<proteinExistence type="inferred from homology"/>
<dbReference type="Gene3D" id="3.10.20.600">
    <property type="match status" value="1"/>
</dbReference>
<dbReference type="Pfam" id="PF10589">
    <property type="entry name" value="NADH_4Fe-4S"/>
    <property type="match status" value="1"/>
</dbReference>
<comment type="similarity">
    <text evidence="1">Belongs to the complex I 51 kDa subunit family.</text>
</comment>
<evidence type="ECO:0000256" key="5">
    <source>
        <dbReference type="ARBA" id="ARBA00023014"/>
    </source>
</evidence>
<dbReference type="PANTHER" id="PTHR43578:SF3">
    <property type="entry name" value="NADH-QUINONE OXIDOREDUCTASE SUBUNIT F"/>
    <property type="match status" value="1"/>
</dbReference>
<keyword evidence="9" id="KW-1185">Reference proteome</keyword>
<dbReference type="InterPro" id="IPR011538">
    <property type="entry name" value="Nuo51_FMN-bd"/>
</dbReference>
<dbReference type="RefSeq" id="WP_273738268.1">
    <property type="nucleotide sequence ID" value="NZ_JAQIVI010000132.1"/>
</dbReference>
<feature type="compositionally biased region" description="Basic and acidic residues" evidence="6">
    <location>
        <begin position="89"/>
        <end position="98"/>
    </location>
</feature>
<feature type="domain" description="NADH-ubiquinone oxidoreductase 51kDa subunit iron-sulphur binding" evidence="7">
    <location>
        <begin position="397"/>
        <end position="442"/>
    </location>
</feature>
<evidence type="ECO:0000313" key="8">
    <source>
        <dbReference type="EMBL" id="MFC6765232.1"/>
    </source>
</evidence>